<dbReference type="InterPro" id="IPR029033">
    <property type="entry name" value="His_PPase_superfam"/>
</dbReference>
<proteinExistence type="predicted"/>
<dbReference type="SUPFAM" id="SSF53254">
    <property type="entry name" value="Phosphoglycerate mutase-like"/>
    <property type="match status" value="1"/>
</dbReference>
<dbReference type="CDD" id="cd07040">
    <property type="entry name" value="HP"/>
    <property type="match status" value="1"/>
</dbReference>
<dbReference type="STRING" id="1122124.GCA_000423165_01466"/>
<accession>A0A432Z3T4</accession>
<dbReference type="Pfam" id="PF00300">
    <property type="entry name" value="His_Phos_1"/>
    <property type="match status" value="1"/>
</dbReference>
<dbReference type="InterPro" id="IPR013078">
    <property type="entry name" value="His_Pase_superF_clade-1"/>
</dbReference>
<keyword evidence="2" id="KW-1185">Reference proteome</keyword>
<dbReference type="Gene3D" id="3.40.50.1240">
    <property type="entry name" value="Phosphoglycerate mutase-like"/>
    <property type="match status" value="1"/>
</dbReference>
<dbReference type="EMBL" id="PIQE01000002">
    <property type="protein sequence ID" value="RUO72562.1"/>
    <property type="molecule type" value="Genomic_DNA"/>
</dbReference>
<comment type="caution">
    <text evidence="1">The sequence shown here is derived from an EMBL/GenBank/DDBJ whole genome shotgun (WGS) entry which is preliminary data.</text>
</comment>
<dbReference type="AlphaFoldDB" id="A0A432Z3T4"/>
<name>A0A432Z3T4_9GAMM</name>
<gene>
    <name evidence="1" type="ORF">CWI80_08405</name>
</gene>
<sequence>MPVNLNPVKTIRMFILATMIVVISGINEANAMANDYVIYITRHAEKAPEVSNPPLSAEGSQRAQMLAQLLSKAGIQAIYTTPYQRTEDTAAPLAKILEIAPEHYRAGEGQQLLETVRRNAQTVLIVGHSNTVPQLVRALGGETEDLTEQDYGDLYQLHMREGTPELVRLMIPTGSAVKF</sequence>
<dbReference type="RefSeq" id="WP_051206852.1">
    <property type="nucleotide sequence ID" value="NZ_PIQE01000002.1"/>
</dbReference>
<dbReference type="Proteomes" id="UP000287022">
    <property type="component" value="Unassembled WGS sequence"/>
</dbReference>
<dbReference type="SMART" id="SM00855">
    <property type="entry name" value="PGAM"/>
    <property type="match status" value="1"/>
</dbReference>
<reference evidence="2" key="1">
    <citation type="journal article" date="2018" name="Front. Microbiol.">
        <title>Genome-Based Analysis Reveals the Taxonomy and Diversity of the Family Idiomarinaceae.</title>
        <authorList>
            <person name="Liu Y."/>
            <person name="Lai Q."/>
            <person name="Shao Z."/>
        </authorList>
    </citation>
    <scope>NUCLEOTIDE SEQUENCE [LARGE SCALE GENOMIC DNA]</scope>
    <source>
        <strain evidence="2">c121</strain>
    </source>
</reference>
<evidence type="ECO:0000313" key="2">
    <source>
        <dbReference type="Proteomes" id="UP000287022"/>
    </source>
</evidence>
<protein>
    <submittedName>
        <fullName evidence="1">Histidine phosphatase family protein</fullName>
    </submittedName>
</protein>
<evidence type="ECO:0000313" key="1">
    <source>
        <dbReference type="EMBL" id="RUO72562.1"/>
    </source>
</evidence>
<organism evidence="1 2">
    <name type="scientific">Pseudidiomarina sediminum</name>
    <dbReference type="NCBI Taxonomy" id="431675"/>
    <lineage>
        <taxon>Bacteria</taxon>
        <taxon>Pseudomonadati</taxon>
        <taxon>Pseudomonadota</taxon>
        <taxon>Gammaproteobacteria</taxon>
        <taxon>Alteromonadales</taxon>
        <taxon>Idiomarinaceae</taxon>
        <taxon>Pseudidiomarina</taxon>
    </lineage>
</organism>